<dbReference type="OrthoDB" id="770102at2"/>
<gene>
    <name evidence="1" type="ORF">EZ428_20400</name>
</gene>
<sequence length="99" mass="11229">MEPFNIKIRVTEKVITLTILPKDNQYKIIYFGGIIGGLKQENNNLIFIKPENIVPGSLPLYNYKQADSTASETQLRLTNEVLQDIKIEVQKTLKNLPVG</sequence>
<dbReference type="EMBL" id="SJSK01000006">
    <property type="protein sequence ID" value="TCC88085.1"/>
    <property type="molecule type" value="Genomic_DNA"/>
</dbReference>
<dbReference type="Proteomes" id="UP000292884">
    <property type="component" value="Unassembled WGS sequence"/>
</dbReference>
<dbReference type="RefSeq" id="WP_131555049.1">
    <property type="nucleotide sequence ID" value="NZ_SJSK01000006.1"/>
</dbReference>
<keyword evidence="2" id="KW-1185">Reference proteome</keyword>
<evidence type="ECO:0000313" key="2">
    <source>
        <dbReference type="Proteomes" id="UP000292884"/>
    </source>
</evidence>
<protein>
    <submittedName>
        <fullName evidence="1">Uncharacterized protein</fullName>
    </submittedName>
</protein>
<dbReference type="AlphaFoldDB" id="A0A4R0MMX9"/>
<name>A0A4R0MMX9_9SPHI</name>
<accession>A0A4R0MMX9</accession>
<comment type="caution">
    <text evidence="1">The sequence shown here is derived from an EMBL/GenBank/DDBJ whole genome shotgun (WGS) entry which is preliminary data.</text>
</comment>
<organism evidence="1 2">
    <name type="scientific">Pedobacter frigiditerrae</name>
    <dbReference type="NCBI Taxonomy" id="2530452"/>
    <lineage>
        <taxon>Bacteria</taxon>
        <taxon>Pseudomonadati</taxon>
        <taxon>Bacteroidota</taxon>
        <taxon>Sphingobacteriia</taxon>
        <taxon>Sphingobacteriales</taxon>
        <taxon>Sphingobacteriaceae</taxon>
        <taxon>Pedobacter</taxon>
    </lineage>
</organism>
<proteinExistence type="predicted"/>
<reference evidence="1 2" key="1">
    <citation type="submission" date="2019-02" db="EMBL/GenBank/DDBJ databases">
        <title>Pedobacter sp. RP-1-13 sp. nov., isolated from Arctic soil.</title>
        <authorList>
            <person name="Dahal R.H."/>
        </authorList>
    </citation>
    <scope>NUCLEOTIDE SEQUENCE [LARGE SCALE GENOMIC DNA]</scope>
    <source>
        <strain evidence="1 2">RP-1-13</strain>
    </source>
</reference>
<evidence type="ECO:0000313" key="1">
    <source>
        <dbReference type="EMBL" id="TCC88085.1"/>
    </source>
</evidence>